<evidence type="ECO:0000313" key="2">
    <source>
        <dbReference type="Proteomes" id="UP001314635"/>
    </source>
</evidence>
<reference evidence="2" key="1">
    <citation type="journal article" date="2021" name="ISME J.">
        <title>Evolutionary origin and ecological implication of a unique nif island in free-living Bradyrhizobium lineages.</title>
        <authorList>
            <person name="Tao J."/>
        </authorList>
    </citation>
    <scope>NUCLEOTIDE SEQUENCE [LARGE SCALE GENOMIC DNA]</scope>
    <source>
        <strain evidence="2">SZCCT0094</strain>
    </source>
</reference>
<proteinExistence type="predicted"/>
<gene>
    <name evidence="1" type="ORF">JQ619_01665</name>
</gene>
<dbReference type="Proteomes" id="UP001314635">
    <property type="component" value="Unassembled WGS sequence"/>
</dbReference>
<dbReference type="EMBL" id="JAFCLK010000001">
    <property type="protein sequence ID" value="MBR1134467.1"/>
    <property type="molecule type" value="Genomic_DNA"/>
</dbReference>
<keyword evidence="2" id="KW-1185">Reference proteome</keyword>
<evidence type="ECO:0000313" key="1">
    <source>
        <dbReference type="EMBL" id="MBR1134467.1"/>
    </source>
</evidence>
<comment type="caution">
    <text evidence="1">The sequence shown here is derived from an EMBL/GenBank/DDBJ whole genome shotgun (WGS) entry which is preliminary data.</text>
</comment>
<sequence length="104" mass="11185">MMSISTPVGVASDEVALAEVLIAQGQEHRDPVGNNLAMHGVNIVDFEIEKDVSRASAGDVRSLGTARDLSDSDVFAPNGRRSFLQAILAMRVPRSSLRYDRGSD</sequence>
<accession>A0ABS5FZM0</accession>
<name>A0ABS5FZM0_9BRAD</name>
<protein>
    <submittedName>
        <fullName evidence="1">Uncharacterized protein</fullName>
    </submittedName>
</protein>
<organism evidence="1 2">
    <name type="scientific">Bradyrhizobium denitrificans</name>
    <dbReference type="NCBI Taxonomy" id="2734912"/>
    <lineage>
        <taxon>Bacteria</taxon>
        <taxon>Pseudomonadati</taxon>
        <taxon>Pseudomonadota</taxon>
        <taxon>Alphaproteobacteria</taxon>
        <taxon>Hyphomicrobiales</taxon>
        <taxon>Nitrobacteraceae</taxon>
        <taxon>Bradyrhizobium</taxon>
    </lineage>
</organism>